<keyword evidence="3 8" id="KW-0819">tRNA processing</keyword>
<dbReference type="GO" id="GO:0002949">
    <property type="term" value="P:tRNA threonylcarbamoyladenosine modification"/>
    <property type="evidence" value="ECO:0007669"/>
    <property type="project" value="UniProtKB-UniRule"/>
</dbReference>
<dbReference type="Gene3D" id="3.30.420.40">
    <property type="match status" value="2"/>
</dbReference>
<accession>D9R4S2</accession>
<dbReference type="PANTHER" id="PTHR11735:SF6">
    <property type="entry name" value="TRNA N6-ADENOSINE THREONYLCARBAMOYLTRANSFERASE, MITOCHONDRIAL"/>
    <property type="match status" value="1"/>
</dbReference>
<dbReference type="InterPro" id="IPR022450">
    <property type="entry name" value="TsaD"/>
</dbReference>
<gene>
    <name evidence="8" type="primary">tsaD</name>
    <name evidence="10" type="ordered locus">Closa_0628</name>
</gene>
<dbReference type="SUPFAM" id="SSF53067">
    <property type="entry name" value="Actin-like ATPase domain"/>
    <property type="match status" value="2"/>
</dbReference>
<feature type="binding site" evidence="8">
    <location>
        <position position="311"/>
    </location>
    <ligand>
        <name>Fe cation</name>
        <dbReference type="ChEBI" id="CHEBI:24875"/>
    </ligand>
</feature>
<dbReference type="Proteomes" id="UP000001662">
    <property type="component" value="Chromosome"/>
</dbReference>
<dbReference type="FunFam" id="3.30.420.40:FF:000040">
    <property type="entry name" value="tRNA N6-adenosine threonylcarbamoyltransferase"/>
    <property type="match status" value="1"/>
</dbReference>
<keyword evidence="11" id="KW-1185">Reference proteome</keyword>
<feature type="binding site" evidence="8">
    <location>
        <position position="283"/>
    </location>
    <ligand>
        <name>substrate</name>
    </ligand>
</feature>
<dbReference type="STRING" id="610130.Closa_0628"/>
<evidence type="ECO:0000259" key="9">
    <source>
        <dbReference type="Pfam" id="PF00814"/>
    </source>
</evidence>
<keyword evidence="5 8" id="KW-0408">Iron</keyword>
<evidence type="ECO:0000256" key="5">
    <source>
        <dbReference type="ARBA" id="ARBA00023004"/>
    </source>
</evidence>
<dbReference type="Pfam" id="PF00814">
    <property type="entry name" value="TsaD"/>
    <property type="match status" value="1"/>
</dbReference>
<dbReference type="InterPro" id="IPR017861">
    <property type="entry name" value="KAE1/TsaD"/>
</dbReference>
<reference evidence="10" key="1">
    <citation type="submission" date="2010-07" db="EMBL/GenBank/DDBJ databases">
        <title>Complete sequence of Clostridium saccharolyticum WM1.</title>
        <authorList>
            <consortium name="US DOE Joint Genome Institute"/>
            <person name="Lucas S."/>
            <person name="Copeland A."/>
            <person name="Lapidus A."/>
            <person name="Cheng J.-F."/>
            <person name="Bruce D."/>
            <person name="Goodwin L."/>
            <person name="Pitluck S."/>
            <person name="Chertkov O."/>
            <person name="Detter J.C."/>
            <person name="Han C."/>
            <person name="Tapia R."/>
            <person name="Land M."/>
            <person name="Hauser L."/>
            <person name="Chang Y.-J."/>
            <person name="Jeffries C."/>
            <person name="Kyrpides N."/>
            <person name="Ivanova N."/>
            <person name="Mikhailova N."/>
            <person name="Mouttaki H."/>
            <person name="Lin L."/>
            <person name="Zhou J."/>
            <person name="Hemme C.L."/>
            <person name="Woyke T."/>
        </authorList>
    </citation>
    <scope>NUCLEOTIDE SEQUENCE [LARGE SCALE GENOMIC DNA]</scope>
    <source>
        <strain evidence="10">WM1</strain>
    </source>
</reference>
<dbReference type="HOGENOM" id="CLU_023208_0_2_9"/>
<dbReference type="GO" id="GO:0008233">
    <property type="term" value="F:peptidase activity"/>
    <property type="evidence" value="ECO:0007669"/>
    <property type="project" value="UniProtKB-KW"/>
</dbReference>
<dbReference type="GO" id="GO:0061711">
    <property type="term" value="F:tRNA N(6)-L-threonylcarbamoyladenine synthase activity"/>
    <property type="evidence" value="ECO:0007669"/>
    <property type="project" value="UniProtKB-EC"/>
</dbReference>
<dbReference type="FunFam" id="3.30.420.40:FF:000012">
    <property type="entry name" value="tRNA N6-adenosine threonylcarbamoyltransferase"/>
    <property type="match status" value="1"/>
</dbReference>
<comment type="cofactor">
    <cofactor evidence="8">
        <name>Fe(2+)</name>
        <dbReference type="ChEBI" id="CHEBI:29033"/>
    </cofactor>
    <text evidence="8">Binds 1 Fe(2+) ion per subunit.</text>
</comment>
<evidence type="ECO:0000313" key="10">
    <source>
        <dbReference type="EMBL" id="ADL03256.1"/>
    </source>
</evidence>
<feature type="binding site" evidence="8">
    <location>
        <begin position="143"/>
        <end position="147"/>
    </location>
    <ligand>
        <name>substrate</name>
    </ligand>
</feature>
<feature type="domain" description="Gcp-like" evidence="9">
    <location>
        <begin position="32"/>
        <end position="317"/>
    </location>
</feature>
<evidence type="ECO:0000256" key="7">
    <source>
        <dbReference type="ARBA" id="ARBA00048117"/>
    </source>
</evidence>
<dbReference type="NCBIfam" id="TIGR00329">
    <property type="entry name" value="gcp_kae1"/>
    <property type="match status" value="1"/>
</dbReference>
<dbReference type="NCBIfam" id="TIGR03723">
    <property type="entry name" value="T6A_TsaD_YgjD"/>
    <property type="match status" value="1"/>
</dbReference>
<dbReference type="CDD" id="cd24133">
    <property type="entry name" value="ASKHA_NBD_TsaD_bac"/>
    <property type="match status" value="1"/>
</dbReference>
<evidence type="ECO:0000256" key="8">
    <source>
        <dbReference type="HAMAP-Rule" id="MF_01445"/>
    </source>
</evidence>
<organism evidence="10 11">
    <name type="scientific">Lacrimispora saccharolytica (strain ATCC 35040 / DSM 2544 / NRCC 2533 / WM1)</name>
    <name type="common">Clostridium saccharolyticum</name>
    <dbReference type="NCBI Taxonomy" id="610130"/>
    <lineage>
        <taxon>Bacteria</taxon>
        <taxon>Bacillati</taxon>
        <taxon>Bacillota</taxon>
        <taxon>Clostridia</taxon>
        <taxon>Lachnospirales</taxon>
        <taxon>Lachnospiraceae</taxon>
        <taxon>Lacrimispora</taxon>
    </lineage>
</organism>
<keyword evidence="2 8" id="KW-0808">Transferase</keyword>
<dbReference type="AlphaFoldDB" id="D9R4S2"/>
<dbReference type="PRINTS" id="PR00789">
    <property type="entry name" value="OSIALOPTASE"/>
</dbReference>
<dbReference type="EMBL" id="CP002109">
    <property type="protein sequence ID" value="ADL03256.1"/>
    <property type="molecule type" value="Genomic_DNA"/>
</dbReference>
<dbReference type="GO" id="GO:0005506">
    <property type="term" value="F:iron ion binding"/>
    <property type="evidence" value="ECO:0007669"/>
    <property type="project" value="UniProtKB-UniRule"/>
</dbReference>
<comment type="similarity">
    <text evidence="8">Belongs to the KAE1 / TsaD family.</text>
</comment>
<evidence type="ECO:0000256" key="2">
    <source>
        <dbReference type="ARBA" id="ARBA00022679"/>
    </source>
</evidence>
<dbReference type="EC" id="2.3.1.234" evidence="8"/>
<evidence type="ECO:0000256" key="4">
    <source>
        <dbReference type="ARBA" id="ARBA00022723"/>
    </source>
</evidence>
<feature type="binding site" evidence="8">
    <location>
        <position position="176"/>
    </location>
    <ligand>
        <name>substrate</name>
    </ligand>
</feature>
<evidence type="ECO:0000313" key="11">
    <source>
        <dbReference type="Proteomes" id="UP000001662"/>
    </source>
</evidence>
<dbReference type="GO" id="GO:0006508">
    <property type="term" value="P:proteolysis"/>
    <property type="evidence" value="ECO:0007669"/>
    <property type="project" value="UniProtKB-KW"/>
</dbReference>
<keyword evidence="1 8" id="KW-0963">Cytoplasm</keyword>
<dbReference type="PaxDb" id="610130-Closa_0628"/>
<dbReference type="HAMAP" id="MF_01445">
    <property type="entry name" value="TsaD"/>
    <property type="match status" value="1"/>
</dbReference>
<name>D9R4S2_LACSW</name>
<feature type="binding site" evidence="8">
    <location>
        <position position="120"/>
    </location>
    <ligand>
        <name>Fe cation</name>
        <dbReference type="ChEBI" id="CHEBI:24875"/>
    </ligand>
</feature>
<dbReference type="PANTHER" id="PTHR11735">
    <property type="entry name" value="TRNA N6-ADENOSINE THREONYLCARBAMOYLTRANSFERASE"/>
    <property type="match status" value="1"/>
</dbReference>
<dbReference type="RefSeq" id="WP_013271351.1">
    <property type="nucleotide sequence ID" value="NC_014376.1"/>
</dbReference>
<evidence type="ECO:0000256" key="6">
    <source>
        <dbReference type="ARBA" id="ARBA00023315"/>
    </source>
</evidence>
<keyword evidence="4 8" id="KW-0479">Metal-binding</keyword>
<keyword evidence="6 8" id="KW-0012">Acyltransferase</keyword>
<feature type="binding site" evidence="8">
    <location>
        <position position="193"/>
    </location>
    <ligand>
        <name>substrate</name>
    </ligand>
</feature>
<dbReference type="GO" id="GO:0005737">
    <property type="term" value="C:cytoplasm"/>
    <property type="evidence" value="ECO:0007669"/>
    <property type="project" value="UniProtKB-SubCell"/>
</dbReference>
<dbReference type="eggNOG" id="COG0533">
    <property type="taxonomic scope" value="Bacteria"/>
</dbReference>
<protein>
    <recommendedName>
        <fullName evidence="8">tRNA N6-adenosine threonylcarbamoyltransferase</fullName>
        <ecNumber evidence="8">2.3.1.234</ecNumber>
    </recommendedName>
    <alternativeName>
        <fullName evidence="8">N6-L-threonylcarbamoyladenine synthase</fullName>
        <shortName evidence="8">t(6)A synthase</shortName>
    </alternativeName>
    <alternativeName>
        <fullName evidence="8">t(6)A37 threonylcarbamoyladenosine biosynthesis protein TsaD</fullName>
    </alternativeName>
    <alternativeName>
        <fullName evidence="8">tRNA threonylcarbamoyladenosine biosynthesis protein TsaD</fullName>
    </alternativeName>
</protein>
<feature type="binding site" evidence="8">
    <location>
        <position position="189"/>
    </location>
    <ligand>
        <name>substrate</name>
    </ligand>
</feature>
<dbReference type="InterPro" id="IPR000905">
    <property type="entry name" value="Gcp-like_dom"/>
</dbReference>
<sequence length="345" mass="36547">MKKNHTEEDVYILAIESSCDETAAAVVKNGREILSNVISTQIALHTLYGGVVPEIASRKHIEKINQVIEAALQEAGMCLEDMDAIGVTYGPGLVGALLVGVAGAKAIAYAAGKPLVGVHHIEGHVSANFIEHPDLEPPFLCLIVSGGHTHLVIVKDYGEFEILGRTRDDAAGEAFDKVARAVGLGYPGGPKIDQAAKEGDPHAIKFPRAKVEGSVYDFSFSGLKSAVLNHINHANMMGEEINVADLAASFQNAVVDVLVSHTVEAAREYGFKKVAIAGGVASNSALRKGMSLACEKAGIAFYYPSPVYCTDNAAMIGTAAYYEYINGARAGWDLNAVPNLKLGER</sequence>
<comment type="catalytic activity">
    <reaction evidence="7 8">
        <text>L-threonylcarbamoyladenylate + adenosine(37) in tRNA = N(6)-L-threonylcarbamoyladenosine(37) in tRNA + AMP + H(+)</text>
        <dbReference type="Rhea" id="RHEA:37059"/>
        <dbReference type="Rhea" id="RHEA-COMP:10162"/>
        <dbReference type="Rhea" id="RHEA-COMP:10163"/>
        <dbReference type="ChEBI" id="CHEBI:15378"/>
        <dbReference type="ChEBI" id="CHEBI:73682"/>
        <dbReference type="ChEBI" id="CHEBI:74411"/>
        <dbReference type="ChEBI" id="CHEBI:74418"/>
        <dbReference type="ChEBI" id="CHEBI:456215"/>
        <dbReference type="EC" id="2.3.1.234"/>
    </reaction>
</comment>
<comment type="function">
    <text evidence="8">Required for the formation of a threonylcarbamoyl group on adenosine at position 37 (t(6)A37) in tRNAs that read codons beginning with adenine. Is involved in the transfer of the threonylcarbamoyl moiety of threonylcarbamoyl-AMP (TC-AMP) to the N6 group of A37, together with TsaE and TsaB. TsaD likely plays a direct catalytic role in this reaction.</text>
</comment>
<dbReference type="OrthoDB" id="9806197at2"/>
<dbReference type="KEGG" id="csh:Closa_0628"/>
<keyword evidence="10" id="KW-0378">Hydrolase</keyword>
<feature type="binding site" evidence="8">
    <location>
        <position position="124"/>
    </location>
    <ligand>
        <name>Fe cation</name>
        <dbReference type="ChEBI" id="CHEBI:24875"/>
    </ligand>
</feature>
<dbReference type="InterPro" id="IPR043129">
    <property type="entry name" value="ATPase_NBD"/>
</dbReference>
<evidence type="ECO:0000256" key="3">
    <source>
        <dbReference type="ARBA" id="ARBA00022694"/>
    </source>
</evidence>
<proteinExistence type="inferred from homology"/>
<comment type="subcellular location">
    <subcellularLocation>
        <location evidence="8">Cytoplasm</location>
    </subcellularLocation>
</comment>
<evidence type="ECO:0000256" key="1">
    <source>
        <dbReference type="ARBA" id="ARBA00022490"/>
    </source>
</evidence>